<dbReference type="Proteomes" id="UP000245884">
    <property type="component" value="Unassembled WGS sequence"/>
</dbReference>
<feature type="region of interest" description="Disordered" evidence="6">
    <location>
        <begin position="438"/>
        <end position="470"/>
    </location>
</feature>
<dbReference type="Pfam" id="PF04130">
    <property type="entry name" value="GCP_C_terminal"/>
    <property type="match status" value="1"/>
</dbReference>
<comment type="similarity">
    <text evidence="1 5">Belongs to the TUBGCP family.</text>
</comment>
<keyword evidence="3 5" id="KW-0493">Microtubule</keyword>
<reference evidence="9 10" key="1">
    <citation type="journal article" date="2018" name="Mol. Biol. Evol.">
        <title>Broad Genomic Sampling Reveals a Smut Pathogenic Ancestry of the Fungal Clade Ustilaginomycotina.</title>
        <authorList>
            <person name="Kijpornyongpan T."/>
            <person name="Mondo S.J."/>
            <person name="Barry K."/>
            <person name="Sandor L."/>
            <person name="Lee J."/>
            <person name="Lipzen A."/>
            <person name="Pangilinan J."/>
            <person name="LaButti K."/>
            <person name="Hainaut M."/>
            <person name="Henrissat B."/>
            <person name="Grigoriev I.V."/>
            <person name="Spatafora J.W."/>
            <person name="Aime M.C."/>
        </authorList>
    </citation>
    <scope>NUCLEOTIDE SEQUENCE [LARGE SCALE GENOMIC DNA]</scope>
    <source>
        <strain evidence="9 10">MCA 5214</strain>
    </source>
</reference>
<dbReference type="GO" id="GO:0000930">
    <property type="term" value="C:gamma-tubulin complex"/>
    <property type="evidence" value="ECO:0007669"/>
    <property type="project" value="TreeGrafter"/>
</dbReference>
<feature type="compositionally biased region" description="Acidic residues" evidence="6">
    <location>
        <begin position="257"/>
        <end position="276"/>
    </location>
</feature>
<feature type="compositionally biased region" description="Polar residues" evidence="6">
    <location>
        <begin position="129"/>
        <end position="138"/>
    </location>
</feature>
<proteinExistence type="inferred from homology"/>
<keyword evidence="4 5" id="KW-0206">Cytoskeleton</keyword>
<dbReference type="RefSeq" id="XP_025365454.1">
    <property type="nucleotide sequence ID" value="XM_025505233.1"/>
</dbReference>
<dbReference type="OrthoDB" id="2192946at2759"/>
<feature type="compositionally biased region" description="Acidic residues" evidence="6">
    <location>
        <begin position="439"/>
        <end position="462"/>
    </location>
</feature>
<evidence type="ECO:0000256" key="3">
    <source>
        <dbReference type="ARBA" id="ARBA00022701"/>
    </source>
</evidence>
<dbReference type="InterPro" id="IPR040457">
    <property type="entry name" value="GCP_C"/>
</dbReference>
<dbReference type="GO" id="GO:0051321">
    <property type="term" value="P:meiotic cell cycle"/>
    <property type="evidence" value="ECO:0007669"/>
    <property type="project" value="TreeGrafter"/>
</dbReference>
<dbReference type="GO" id="GO:0051225">
    <property type="term" value="P:spindle assembly"/>
    <property type="evidence" value="ECO:0007669"/>
    <property type="project" value="TreeGrafter"/>
</dbReference>
<dbReference type="EMBL" id="KZ819662">
    <property type="protein sequence ID" value="PWN30842.1"/>
    <property type="molecule type" value="Genomic_DNA"/>
</dbReference>
<sequence length="1061" mass="117671">MASSSSSTRARTSSGLPREPVGGPSTSSLPPVTPRRKYKRKSSAAPLSSKQFDKMTRQLLMVQQSTRKAGGDGIEEESEGALGASNDNTPPAGVPPADVLAALDLNGNGPADSDSIVALGQPGKHRPAVTTTSSTTRQLGDGAVQTVRETEEVKRSQVTEHWLRKIRGTGTTAGEGPSGSTKGPDGLSMARAAVKGLQGRRQAPTDSFAHEGSFIFNPLGRRVPRQSPRKPAAPPPADLHRSKTSSRPVDGQVNGEDAGDLQALDDDGAEPADDIQAEPSGLTMMSRDVQEAAIIEDLLYVLMGIEGQFITFAPGYDPEDTASQLRGPTYHVDASLDASLKGLVLRILPLASCYSAVTAFVDLDSTMHYGTVTHALCAAIRTVLCDYEALLVSLEHQMATSPQFTLQKLWLLIHPTLHIFSLVYALVSDIASITHADILESDDEEGDSDDDDDSDAAEDEEMKEAQAELERERKALFSGQDAQAEGGDEDAVQGGIAKGGEVLSMLWDRVEKQSGDPRAHQLFLDLFHQASQPYARILVTWVSTGVLVDPYDEFMVFEDQKVTYDSLKTDPSDIYWEQRYTLRDQNILASRERERQGLSEEDYEARLQEDEQLIANGRGLFTGGAKIPSFLEPWKSKILLAGKYLNVVRECGIDVATVIPQPPPPSDAEGADAGERFVMTSDSFLRRIEEAYHLANTQLLHLLLHDYHLIERLRSLKHYFFFSQSDFFSSFIEQAERELRKLVNPMHVRDSVKTRLQTHMGMVLGSSAVVGFADPYKEDVKVGTALDNPYESLKRIANTRGVKGGADAAEAIALKAKMKARERDYTAILLDVLEFDVTVKFPVSLVISRKNMIRWKFLHTILIQLKVTERQLSDVWLEQQAKHWQARCSDHPELEGWKMRTFKLRHRMTFFVQSLLAFFTGEIIEQNWAQLEKKMEGARTVDQFLRDHTDFLNECRKECMLTDVRFVEFLQRLMNSARVFYENRSRLDDHVLMTTSAWAAAKASDGPDARPAELGADMWRALEKQESKWARAMKGFNSTVQLLATTDNPAALPLAMRLQSA</sequence>
<dbReference type="GO" id="GO:0044732">
    <property type="term" value="C:mitotic spindle pole body"/>
    <property type="evidence" value="ECO:0007669"/>
    <property type="project" value="TreeGrafter"/>
</dbReference>
<dbReference type="GO" id="GO:0000278">
    <property type="term" value="P:mitotic cell cycle"/>
    <property type="evidence" value="ECO:0007669"/>
    <property type="project" value="TreeGrafter"/>
</dbReference>
<dbReference type="STRING" id="1569628.A0A316V038"/>
<evidence type="ECO:0000259" key="8">
    <source>
        <dbReference type="Pfam" id="PF17681"/>
    </source>
</evidence>
<evidence type="ECO:0000313" key="9">
    <source>
        <dbReference type="EMBL" id="PWN30842.1"/>
    </source>
</evidence>
<keyword evidence="2 5" id="KW-0963">Cytoplasm</keyword>
<dbReference type="GO" id="GO:0005874">
    <property type="term" value="C:microtubule"/>
    <property type="evidence" value="ECO:0007669"/>
    <property type="project" value="UniProtKB-KW"/>
</dbReference>
<protein>
    <recommendedName>
        <fullName evidence="5">Spindle pole body component</fullName>
    </recommendedName>
</protein>
<gene>
    <name evidence="9" type="ORF">BDZ90DRAFT_229835</name>
</gene>
<dbReference type="InterPro" id="IPR041470">
    <property type="entry name" value="GCP_N"/>
</dbReference>
<organism evidence="9 10">
    <name type="scientific">Jaminaea rosea</name>
    <dbReference type="NCBI Taxonomy" id="1569628"/>
    <lineage>
        <taxon>Eukaryota</taxon>
        <taxon>Fungi</taxon>
        <taxon>Dikarya</taxon>
        <taxon>Basidiomycota</taxon>
        <taxon>Ustilaginomycotina</taxon>
        <taxon>Exobasidiomycetes</taxon>
        <taxon>Microstromatales</taxon>
        <taxon>Microstromatales incertae sedis</taxon>
        <taxon>Jaminaea</taxon>
    </lineage>
</organism>
<accession>A0A316V038</accession>
<evidence type="ECO:0000256" key="6">
    <source>
        <dbReference type="SAM" id="MobiDB-lite"/>
    </source>
</evidence>
<evidence type="ECO:0000256" key="1">
    <source>
        <dbReference type="ARBA" id="ARBA00010337"/>
    </source>
</evidence>
<comment type="subcellular location">
    <subcellularLocation>
        <location evidence="5">Cytoplasm</location>
        <location evidence="5">Cytoskeleton</location>
        <location evidence="5">Microtubule organizing center</location>
    </subcellularLocation>
</comment>
<dbReference type="PANTHER" id="PTHR19302:SF13">
    <property type="entry name" value="GAMMA-TUBULIN COMPLEX COMPONENT 2"/>
    <property type="match status" value="1"/>
</dbReference>
<evidence type="ECO:0000256" key="4">
    <source>
        <dbReference type="ARBA" id="ARBA00023212"/>
    </source>
</evidence>
<dbReference type="AlphaFoldDB" id="A0A316V038"/>
<evidence type="ECO:0000313" key="10">
    <source>
        <dbReference type="Proteomes" id="UP000245884"/>
    </source>
</evidence>
<dbReference type="Pfam" id="PF17681">
    <property type="entry name" value="GCP_N_terminal"/>
    <property type="match status" value="1"/>
</dbReference>
<feature type="compositionally biased region" description="Basic and acidic residues" evidence="6">
    <location>
        <begin position="148"/>
        <end position="163"/>
    </location>
</feature>
<dbReference type="GO" id="GO:0007020">
    <property type="term" value="P:microtubule nucleation"/>
    <property type="evidence" value="ECO:0007669"/>
    <property type="project" value="InterPro"/>
</dbReference>
<evidence type="ECO:0000259" key="7">
    <source>
        <dbReference type="Pfam" id="PF04130"/>
    </source>
</evidence>
<evidence type="ECO:0000256" key="5">
    <source>
        <dbReference type="RuleBase" id="RU363050"/>
    </source>
</evidence>
<feature type="domain" description="Gamma tubulin complex component protein N-terminal" evidence="8">
    <location>
        <begin position="295"/>
        <end position="705"/>
    </location>
</feature>
<feature type="domain" description="Gamma tubulin complex component C-terminal" evidence="7">
    <location>
        <begin position="709"/>
        <end position="1058"/>
    </location>
</feature>
<dbReference type="GO" id="GO:0000922">
    <property type="term" value="C:spindle pole"/>
    <property type="evidence" value="ECO:0007669"/>
    <property type="project" value="InterPro"/>
</dbReference>
<dbReference type="GO" id="GO:0043015">
    <property type="term" value="F:gamma-tubulin binding"/>
    <property type="evidence" value="ECO:0007669"/>
    <property type="project" value="InterPro"/>
</dbReference>
<dbReference type="GeneID" id="37027056"/>
<feature type="region of interest" description="Disordered" evidence="6">
    <location>
        <begin position="113"/>
        <end position="281"/>
    </location>
</feature>
<evidence type="ECO:0000256" key="2">
    <source>
        <dbReference type="ARBA" id="ARBA00022490"/>
    </source>
</evidence>
<dbReference type="InterPro" id="IPR042241">
    <property type="entry name" value="GCP_C_sf"/>
</dbReference>
<name>A0A316V038_9BASI</name>
<dbReference type="PANTHER" id="PTHR19302">
    <property type="entry name" value="GAMMA TUBULIN COMPLEX PROTEIN"/>
    <property type="match status" value="1"/>
</dbReference>
<feature type="region of interest" description="Disordered" evidence="6">
    <location>
        <begin position="1"/>
        <end position="97"/>
    </location>
</feature>
<dbReference type="GO" id="GO:0051011">
    <property type="term" value="F:microtubule minus-end binding"/>
    <property type="evidence" value="ECO:0007669"/>
    <property type="project" value="TreeGrafter"/>
</dbReference>
<dbReference type="InterPro" id="IPR007259">
    <property type="entry name" value="GCP"/>
</dbReference>
<dbReference type="GO" id="GO:0031122">
    <property type="term" value="P:cytoplasmic microtubule organization"/>
    <property type="evidence" value="ECO:0007669"/>
    <property type="project" value="TreeGrafter"/>
</dbReference>
<feature type="compositionally biased region" description="Low complexity" evidence="6">
    <location>
        <begin position="1"/>
        <end position="14"/>
    </location>
</feature>
<dbReference type="Gene3D" id="1.20.120.1900">
    <property type="entry name" value="Gamma-tubulin complex, C-terminal domain"/>
    <property type="match status" value="1"/>
</dbReference>
<keyword evidence="10" id="KW-1185">Reference proteome</keyword>